<feature type="non-terminal residue" evidence="2">
    <location>
        <position position="255"/>
    </location>
</feature>
<feature type="region of interest" description="Disordered" evidence="1">
    <location>
        <begin position="150"/>
        <end position="178"/>
    </location>
</feature>
<feature type="region of interest" description="Disordered" evidence="1">
    <location>
        <begin position="227"/>
        <end position="255"/>
    </location>
</feature>
<comment type="caution">
    <text evidence="2">The sequence shown here is derived from an EMBL/GenBank/DDBJ whole genome shotgun (WGS) entry which is preliminary data.</text>
</comment>
<name>A0A3S5AG51_9PLAT</name>
<organism evidence="2 3">
    <name type="scientific">Protopolystoma xenopodis</name>
    <dbReference type="NCBI Taxonomy" id="117903"/>
    <lineage>
        <taxon>Eukaryota</taxon>
        <taxon>Metazoa</taxon>
        <taxon>Spiralia</taxon>
        <taxon>Lophotrochozoa</taxon>
        <taxon>Platyhelminthes</taxon>
        <taxon>Monogenea</taxon>
        <taxon>Polyopisthocotylea</taxon>
        <taxon>Polystomatidea</taxon>
        <taxon>Polystomatidae</taxon>
        <taxon>Protopolystoma</taxon>
    </lineage>
</organism>
<accession>A0A3S5AG51</accession>
<evidence type="ECO:0000313" key="2">
    <source>
        <dbReference type="EMBL" id="VEL28408.1"/>
    </source>
</evidence>
<reference evidence="2" key="1">
    <citation type="submission" date="2018-11" db="EMBL/GenBank/DDBJ databases">
        <authorList>
            <consortium name="Pathogen Informatics"/>
        </authorList>
    </citation>
    <scope>NUCLEOTIDE SEQUENCE</scope>
</reference>
<sequence length="255" mass="27940">MALPETVRGDINVTEAPMEEQKLEQEQTIGPISANQIAHIRRTGTTREKIQAIVQTLVARRQAELLSRLTGPDPSTVRPGGRMNEAWQTEREAGLRLFDGRAHSSNGCSRVVQHHSNSMEPAESIRSSAVEKVTGPVSVAGAEQMPWNRESSYIVSRKKPTSPTSVSASMQRDKNRSQAVLQSGACGPDHEYNPNQPQKHTFTPGVQLKRSELIGVKNRPMYAVCHEDAEPNGHKSAGLESLKQKQDLPASLPKG</sequence>
<evidence type="ECO:0000313" key="3">
    <source>
        <dbReference type="Proteomes" id="UP000784294"/>
    </source>
</evidence>
<proteinExistence type="predicted"/>
<dbReference type="AlphaFoldDB" id="A0A3S5AG51"/>
<protein>
    <submittedName>
        <fullName evidence="2">Uncharacterized protein</fullName>
    </submittedName>
</protein>
<dbReference type="Proteomes" id="UP000784294">
    <property type="component" value="Unassembled WGS sequence"/>
</dbReference>
<dbReference type="EMBL" id="CAAALY010094934">
    <property type="protein sequence ID" value="VEL28408.1"/>
    <property type="molecule type" value="Genomic_DNA"/>
</dbReference>
<feature type="compositionally biased region" description="Polar residues" evidence="1">
    <location>
        <begin position="161"/>
        <end position="170"/>
    </location>
</feature>
<evidence type="ECO:0000256" key="1">
    <source>
        <dbReference type="SAM" id="MobiDB-lite"/>
    </source>
</evidence>
<keyword evidence="3" id="KW-1185">Reference proteome</keyword>
<gene>
    <name evidence="2" type="ORF">PXEA_LOCUS21848</name>
</gene>